<dbReference type="AlphaFoldDB" id="A0A1Y2M9Y2"/>
<accession>A0A1Y2M9Y2</accession>
<dbReference type="Proteomes" id="UP000193240">
    <property type="component" value="Unassembled WGS sequence"/>
</dbReference>
<name>A0A1Y2M9Y2_EPING</name>
<evidence type="ECO:0000313" key="1">
    <source>
        <dbReference type="EMBL" id="OSS52609.1"/>
    </source>
</evidence>
<sequence length="71" mass="8017">MTFAALFSMLKMKNRRDIVEDAYNNPAKYGAPRRLLAYGVLYNVFTVFSSAPWSGIDTNALTNKDKYGDCN</sequence>
<reference evidence="1 2" key="1">
    <citation type="journal article" date="2017" name="Genome Announc.">
        <title>Genome sequence of the saprophytic ascomycete Epicoccum nigrum ICMP 19927 strain isolated from New Zealand.</title>
        <authorList>
            <person name="Fokin M."/>
            <person name="Fleetwood D."/>
            <person name="Weir B.S."/>
            <person name="Villas-Boas S.G."/>
        </authorList>
    </citation>
    <scope>NUCLEOTIDE SEQUENCE [LARGE SCALE GENOMIC DNA]</scope>
    <source>
        <strain evidence="1 2">ICMP 19927</strain>
    </source>
</reference>
<proteinExistence type="predicted"/>
<evidence type="ECO:0000313" key="2">
    <source>
        <dbReference type="Proteomes" id="UP000193240"/>
    </source>
</evidence>
<organism evidence="1 2">
    <name type="scientific">Epicoccum nigrum</name>
    <name type="common">Soil fungus</name>
    <name type="synonym">Epicoccum purpurascens</name>
    <dbReference type="NCBI Taxonomy" id="105696"/>
    <lineage>
        <taxon>Eukaryota</taxon>
        <taxon>Fungi</taxon>
        <taxon>Dikarya</taxon>
        <taxon>Ascomycota</taxon>
        <taxon>Pezizomycotina</taxon>
        <taxon>Dothideomycetes</taxon>
        <taxon>Pleosporomycetidae</taxon>
        <taxon>Pleosporales</taxon>
        <taxon>Pleosporineae</taxon>
        <taxon>Didymellaceae</taxon>
        <taxon>Epicoccum</taxon>
    </lineage>
</organism>
<keyword evidence="2" id="KW-1185">Reference proteome</keyword>
<dbReference type="InParanoid" id="A0A1Y2M9Y2"/>
<gene>
    <name evidence="1" type="ORF">B5807_02951</name>
</gene>
<protein>
    <submittedName>
        <fullName evidence="1">Uncharacterized protein</fullName>
    </submittedName>
</protein>
<dbReference type="EMBL" id="KZ107839">
    <property type="protein sequence ID" value="OSS52609.1"/>
    <property type="molecule type" value="Genomic_DNA"/>
</dbReference>